<gene>
    <name evidence="9" type="ordered locus">Selin_1127</name>
</gene>
<name>E6W3Z4_DESIS</name>
<reference evidence="9 10" key="1">
    <citation type="submission" date="2010-12" db="EMBL/GenBank/DDBJ databases">
        <title>Complete sequence of Desulfurispirillum indicum S5.</title>
        <authorList>
            <consortium name="US DOE Joint Genome Institute"/>
            <person name="Lucas S."/>
            <person name="Copeland A."/>
            <person name="Lapidus A."/>
            <person name="Cheng J.-F."/>
            <person name="Goodwin L."/>
            <person name="Pitluck S."/>
            <person name="Chertkov O."/>
            <person name="Held B."/>
            <person name="Detter J.C."/>
            <person name="Han C."/>
            <person name="Tapia R."/>
            <person name="Land M."/>
            <person name="Hauser L."/>
            <person name="Kyrpides N."/>
            <person name="Ivanova N."/>
            <person name="Mikhailova N."/>
            <person name="Haggblom M."/>
            <person name="Rauschenbach I."/>
            <person name="Bini E."/>
            <person name="Woyke T."/>
        </authorList>
    </citation>
    <scope>NUCLEOTIDE SEQUENCE [LARGE SCALE GENOMIC DNA]</scope>
    <source>
        <strain evidence="10">ATCC BAA-1389 / DSM 22839 / S5</strain>
    </source>
</reference>
<dbReference type="EMBL" id="CP002432">
    <property type="protein sequence ID" value="ADU65862.1"/>
    <property type="molecule type" value="Genomic_DNA"/>
</dbReference>
<dbReference type="InterPro" id="IPR003736">
    <property type="entry name" value="PAAI_dom"/>
</dbReference>
<evidence type="ECO:0000256" key="7">
    <source>
        <dbReference type="ARBA" id="ARBA00048062"/>
    </source>
</evidence>
<evidence type="ECO:0000256" key="4">
    <source>
        <dbReference type="ARBA" id="ARBA00038381"/>
    </source>
</evidence>
<dbReference type="InParanoid" id="E6W3Z4"/>
<dbReference type="KEGG" id="din:Selin_1127"/>
<evidence type="ECO:0000256" key="5">
    <source>
        <dbReference type="ARBA" id="ARBA00038894"/>
    </source>
</evidence>
<comment type="catalytic activity">
    <reaction evidence="7">
        <text>a medium-chain fatty acyl-CoA + H2O = a medium-chain fatty acid + CoA + H(+)</text>
        <dbReference type="Rhea" id="RHEA:68184"/>
        <dbReference type="ChEBI" id="CHEBI:15377"/>
        <dbReference type="ChEBI" id="CHEBI:15378"/>
        <dbReference type="ChEBI" id="CHEBI:57287"/>
        <dbReference type="ChEBI" id="CHEBI:59558"/>
        <dbReference type="ChEBI" id="CHEBI:90546"/>
    </reaction>
</comment>
<organism evidence="9 10">
    <name type="scientific">Desulfurispirillum indicum (strain ATCC BAA-1389 / DSM 22839 / S5)</name>
    <dbReference type="NCBI Taxonomy" id="653733"/>
    <lineage>
        <taxon>Bacteria</taxon>
        <taxon>Pseudomonadati</taxon>
        <taxon>Chrysiogenota</taxon>
        <taxon>Chrysiogenia</taxon>
        <taxon>Chrysiogenales</taxon>
        <taxon>Chrysiogenaceae</taxon>
        <taxon>Desulfurispirillum</taxon>
    </lineage>
</organism>
<dbReference type="InterPro" id="IPR006683">
    <property type="entry name" value="Thioestr_dom"/>
</dbReference>
<evidence type="ECO:0000256" key="3">
    <source>
        <dbReference type="ARBA" id="ARBA00036002"/>
    </source>
</evidence>
<evidence type="ECO:0000256" key="6">
    <source>
        <dbReference type="ARBA" id="ARBA00040062"/>
    </source>
</evidence>
<dbReference type="CDD" id="cd03443">
    <property type="entry name" value="PaaI_thioesterase"/>
    <property type="match status" value="1"/>
</dbReference>
<evidence type="ECO:0000313" key="9">
    <source>
        <dbReference type="EMBL" id="ADU65862.1"/>
    </source>
</evidence>
<comment type="similarity">
    <text evidence="4">Belongs to the YigI thioesterase family.</text>
</comment>
<dbReference type="Gene3D" id="3.10.129.10">
    <property type="entry name" value="Hotdog Thioesterase"/>
    <property type="match status" value="1"/>
</dbReference>
<evidence type="ECO:0000259" key="8">
    <source>
        <dbReference type="Pfam" id="PF03061"/>
    </source>
</evidence>
<dbReference type="eggNOG" id="COG2050">
    <property type="taxonomic scope" value="Bacteria"/>
</dbReference>
<comment type="catalytic activity">
    <reaction evidence="2">
        <text>a fatty acyl-CoA + H2O = a fatty acid + CoA + H(+)</text>
        <dbReference type="Rhea" id="RHEA:16781"/>
        <dbReference type="ChEBI" id="CHEBI:15377"/>
        <dbReference type="ChEBI" id="CHEBI:15378"/>
        <dbReference type="ChEBI" id="CHEBI:28868"/>
        <dbReference type="ChEBI" id="CHEBI:57287"/>
        <dbReference type="ChEBI" id="CHEBI:77636"/>
        <dbReference type="EC" id="3.1.2.20"/>
    </reaction>
</comment>
<evidence type="ECO:0000256" key="1">
    <source>
        <dbReference type="ARBA" id="ARBA00022801"/>
    </source>
</evidence>
<keyword evidence="10" id="KW-1185">Reference proteome</keyword>
<dbReference type="SUPFAM" id="SSF54637">
    <property type="entry name" value="Thioesterase/thiol ester dehydrase-isomerase"/>
    <property type="match status" value="1"/>
</dbReference>
<dbReference type="STRING" id="653733.Selin_1127"/>
<proteinExistence type="inferred from homology"/>
<accession>E6W3Z4</accession>
<comment type="catalytic activity">
    <reaction evidence="3">
        <text>a long-chain fatty acyl-CoA + H2O = a long-chain fatty acid + CoA + H(+)</text>
        <dbReference type="Rhea" id="RHEA:67680"/>
        <dbReference type="ChEBI" id="CHEBI:15377"/>
        <dbReference type="ChEBI" id="CHEBI:15378"/>
        <dbReference type="ChEBI" id="CHEBI:57287"/>
        <dbReference type="ChEBI" id="CHEBI:57560"/>
        <dbReference type="ChEBI" id="CHEBI:83139"/>
    </reaction>
</comment>
<feature type="domain" description="Thioesterase" evidence="8">
    <location>
        <begin position="51"/>
        <end position="127"/>
    </location>
</feature>
<dbReference type="HOGENOM" id="CLU_089876_3_3_0"/>
<dbReference type="NCBIfam" id="TIGR00369">
    <property type="entry name" value="unchar_dom_1"/>
    <property type="match status" value="1"/>
</dbReference>
<sequence length="140" mass="15116">MDTAPYLSRIADRQPGANPLMDFLQIEPVKMGPQEVQFCLRSSGDLAQGAGLVGGGILATLADEAMAHLCLFHLGDGKATVTVELTMRYLKPAMPGDTLIGRAFPVKMGRTIMHVEAEVLRERDNECLARSQAVFMAVGK</sequence>
<evidence type="ECO:0000256" key="2">
    <source>
        <dbReference type="ARBA" id="ARBA00035880"/>
    </source>
</evidence>
<dbReference type="Proteomes" id="UP000002572">
    <property type="component" value="Chromosome"/>
</dbReference>
<protein>
    <recommendedName>
        <fullName evidence="6">Medium/long-chain acyl-CoA thioesterase YigI</fullName>
        <ecNumber evidence="5">3.1.2.20</ecNumber>
    </recommendedName>
</protein>
<dbReference type="PANTHER" id="PTHR43240:SF20">
    <property type="entry name" value="MEDIUM_LONG-CHAIN ACYL-COA THIOESTERASE YIGI"/>
    <property type="match status" value="1"/>
</dbReference>
<dbReference type="InterPro" id="IPR029069">
    <property type="entry name" value="HotDog_dom_sf"/>
</dbReference>
<dbReference type="PANTHER" id="PTHR43240">
    <property type="entry name" value="1,4-DIHYDROXY-2-NAPHTHOYL-COA THIOESTERASE 1"/>
    <property type="match status" value="1"/>
</dbReference>
<dbReference type="AlphaFoldDB" id="E6W3Z4"/>
<dbReference type="EC" id="3.1.2.20" evidence="5"/>
<evidence type="ECO:0000313" key="10">
    <source>
        <dbReference type="Proteomes" id="UP000002572"/>
    </source>
</evidence>
<dbReference type="RefSeq" id="WP_013505743.1">
    <property type="nucleotide sequence ID" value="NC_014836.1"/>
</dbReference>
<dbReference type="GO" id="GO:0047617">
    <property type="term" value="F:fatty acyl-CoA hydrolase activity"/>
    <property type="evidence" value="ECO:0007669"/>
    <property type="project" value="UniProtKB-EC"/>
</dbReference>
<dbReference type="Pfam" id="PF03061">
    <property type="entry name" value="4HBT"/>
    <property type="match status" value="1"/>
</dbReference>
<keyword evidence="1" id="KW-0378">Hydrolase</keyword>